<dbReference type="PANTHER" id="PTHR33332">
    <property type="entry name" value="REVERSE TRANSCRIPTASE DOMAIN-CONTAINING PROTEIN"/>
    <property type="match status" value="1"/>
</dbReference>
<dbReference type="EMBL" id="BAAFJT010000001">
    <property type="protein sequence ID" value="GAB0179396.1"/>
    <property type="molecule type" value="Genomic_DNA"/>
</dbReference>
<evidence type="ECO:0000313" key="1">
    <source>
        <dbReference type="EMBL" id="GAB0179396.1"/>
    </source>
</evidence>
<proteinExistence type="predicted"/>
<protein>
    <submittedName>
        <fullName evidence="1">Mitochondrial enolase superfamily member 1</fullName>
    </submittedName>
</protein>
<dbReference type="AlphaFoldDB" id="A0ABC9W1A2"/>
<organism evidence="1 2">
    <name type="scientific">Grus japonensis</name>
    <name type="common">Japanese crane</name>
    <name type="synonym">Red-crowned crane</name>
    <dbReference type="NCBI Taxonomy" id="30415"/>
    <lineage>
        <taxon>Eukaryota</taxon>
        <taxon>Metazoa</taxon>
        <taxon>Chordata</taxon>
        <taxon>Craniata</taxon>
        <taxon>Vertebrata</taxon>
        <taxon>Euteleostomi</taxon>
        <taxon>Archelosauria</taxon>
        <taxon>Archosauria</taxon>
        <taxon>Dinosauria</taxon>
        <taxon>Saurischia</taxon>
        <taxon>Theropoda</taxon>
        <taxon>Coelurosauria</taxon>
        <taxon>Aves</taxon>
        <taxon>Neognathae</taxon>
        <taxon>Neoaves</taxon>
        <taxon>Gruiformes</taxon>
        <taxon>Gruidae</taxon>
        <taxon>Grus</taxon>
    </lineage>
</organism>
<sequence length="186" mass="21163">MKFNRGKCRVLHLGRNNPKHQYRLGVDLLEISSVEKDLVVLMDKLTISQQCALVAKKANGILRCIKKTVASRLREIILCPVLGSPVQERQGTTQESPAGNGHKLEHWKFHLNIRKNFFTLRVTEHWNRLPREAVDSLSLEIFKTQLGAILCNHSVVHLAFLVGGNKVQHGTSPHWLLYHLEKEVIA</sequence>
<accession>A0ABC9W1A2</accession>
<reference evidence="1 2" key="1">
    <citation type="submission" date="2024-06" db="EMBL/GenBank/DDBJ databases">
        <title>The draft genome of Grus japonensis, version 3.</title>
        <authorList>
            <person name="Nabeshima K."/>
            <person name="Suzuki S."/>
            <person name="Onuma M."/>
        </authorList>
    </citation>
    <scope>NUCLEOTIDE SEQUENCE [LARGE SCALE GENOMIC DNA]</scope>
    <source>
        <strain evidence="1 2">451A</strain>
    </source>
</reference>
<gene>
    <name evidence="1" type="ORF">GRJ2_000404900</name>
</gene>
<comment type="caution">
    <text evidence="1">The sequence shown here is derived from an EMBL/GenBank/DDBJ whole genome shotgun (WGS) entry which is preliminary data.</text>
</comment>
<dbReference type="Proteomes" id="UP001623348">
    <property type="component" value="Unassembled WGS sequence"/>
</dbReference>
<keyword evidence="2" id="KW-1185">Reference proteome</keyword>
<evidence type="ECO:0000313" key="2">
    <source>
        <dbReference type="Proteomes" id="UP001623348"/>
    </source>
</evidence>
<name>A0ABC9W1A2_GRUJA</name>